<dbReference type="PROSITE" id="PS51186">
    <property type="entry name" value="GNAT"/>
    <property type="match status" value="1"/>
</dbReference>
<dbReference type="Pfam" id="PF00583">
    <property type="entry name" value="Acetyltransf_1"/>
    <property type="match status" value="1"/>
</dbReference>
<reference evidence="2 3" key="1">
    <citation type="submission" date="2018-11" db="EMBL/GenBank/DDBJ databases">
        <authorList>
            <person name="Criscuolo A."/>
        </authorList>
    </citation>
    <scope>NUCLEOTIDE SEQUENCE [LARGE SCALE GENOMIC DNA]</scope>
    <source>
        <strain evidence="2">ACIP111625</strain>
    </source>
</reference>
<feature type="domain" description="N-acetyltransferase" evidence="1">
    <location>
        <begin position="1"/>
        <end position="149"/>
    </location>
</feature>
<dbReference type="GO" id="GO:0005737">
    <property type="term" value="C:cytoplasm"/>
    <property type="evidence" value="ECO:0007669"/>
    <property type="project" value="TreeGrafter"/>
</dbReference>
<organism evidence="2 3">
    <name type="scientific">Pseudogemmobacter humi</name>
    <dbReference type="NCBI Taxonomy" id="2483812"/>
    <lineage>
        <taxon>Bacteria</taxon>
        <taxon>Pseudomonadati</taxon>
        <taxon>Pseudomonadota</taxon>
        <taxon>Alphaproteobacteria</taxon>
        <taxon>Rhodobacterales</taxon>
        <taxon>Paracoccaceae</taxon>
        <taxon>Pseudogemmobacter</taxon>
    </lineage>
</organism>
<dbReference type="InterPro" id="IPR016181">
    <property type="entry name" value="Acyl_CoA_acyltransferase"/>
</dbReference>
<dbReference type="GO" id="GO:1990189">
    <property type="term" value="F:protein N-terminal-serine acetyltransferase activity"/>
    <property type="evidence" value="ECO:0007669"/>
    <property type="project" value="TreeGrafter"/>
</dbReference>
<dbReference type="PANTHER" id="PTHR43441:SF11">
    <property type="entry name" value="RIBOSOMAL-PROTEIN-SERINE ACETYLTRANSFERASE"/>
    <property type="match status" value="1"/>
</dbReference>
<dbReference type="EMBL" id="UXAW01000088">
    <property type="protein sequence ID" value="VDC31752.1"/>
    <property type="molecule type" value="Genomic_DNA"/>
</dbReference>
<dbReference type="GO" id="GO:0008999">
    <property type="term" value="F:protein-N-terminal-alanine acetyltransferase activity"/>
    <property type="evidence" value="ECO:0007669"/>
    <property type="project" value="TreeGrafter"/>
</dbReference>
<sequence length="160" mass="17799">MIRRAGPEDLARVDLETKARPRELLDLGLPWLETLHADETGRILILDEEGFAGFAVVEQLYPEVYFLVNLAVTRPGRGDGRRLIRATLEAVFGELGAHRLFCDVAFDNEAGLKAFARAGFVQEGTMRQCWKRGGEWVDCHAFSMLADEWRAAQGGPSAPL</sequence>
<dbReference type="Proteomes" id="UP000277498">
    <property type="component" value="Unassembled WGS sequence"/>
</dbReference>
<protein>
    <recommendedName>
        <fullName evidence="1">N-acetyltransferase domain-containing protein</fullName>
    </recommendedName>
</protein>
<dbReference type="AlphaFoldDB" id="A0A3P5XRY8"/>
<evidence type="ECO:0000313" key="2">
    <source>
        <dbReference type="EMBL" id="VDC31752.1"/>
    </source>
</evidence>
<dbReference type="PANTHER" id="PTHR43441">
    <property type="entry name" value="RIBOSOMAL-PROTEIN-SERINE ACETYLTRANSFERASE"/>
    <property type="match status" value="1"/>
</dbReference>
<evidence type="ECO:0000313" key="3">
    <source>
        <dbReference type="Proteomes" id="UP000277498"/>
    </source>
</evidence>
<dbReference type="OrthoDB" id="5815030at2"/>
<name>A0A3P5XRY8_9RHOB</name>
<evidence type="ECO:0000259" key="1">
    <source>
        <dbReference type="PROSITE" id="PS51186"/>
    </source>
</evidence>
<keyword evidence="3" id="KW-1185">Reference proteome</keyword>
<accession>A0A3P5XRY8</accession>
<dbReference type="InterPro" id="IPR051908">
    <property type="entry name" value="Ribosomal_N-acetyltransferase"/>
</dbReference>
<dbReference type="InterPro" id="IPR000182">
    <property type="entry name" value="GNAT_dom"/>
</dbReference>
<gene>
    <name evidence="2" type="ORF">XINFAN_03107</name>
</gene>
<dbReference type="SUPFAM" id="SSF55729">
    <property type="entry name" value="Acyl-CoA N-acyltransferases (Nat)"/>
    <property type="match status" value="1"/>
</dbReference>
<dbReference type="Gene3D" id="3.40.630.30">
    <property type="match status" value="1"/>
</dbReference>
<dbReference type="RefSeq" id="WP_124087828.1">
    <property type="nucleotide sequence ID" value="NZ_UXAW01000088.1"/>
</dbReference>
<proteinExistence type="predicted"/>